<evidence type="ECO:0000256" key="2">
    <source>
        <dbReference type="SAM" id="SignalP"/>
    </source>
</evidence>
<sequence length="237" mass="24083">MRIRSAGLAALVAAAGIWMSFSGEPAMAAKSTAAKAAKSSVATADRPIVLSKFKKQRAHAAKKSRTAQARQAKRATSKASSKAKVLAEKSADKSGAAGNKVVADASKSELPVSVANARAQALAVDQARNIAALDSTDVAVVDGMQLASADQLTDADRAATADAAVAQDLIAPTPPVAAPPSPSAPSSKILRPVSTAEKPVLKTDDSDPWSKTSLIGKIFIAFGSLLTLASAARLMIA</sequence>
<dbReference type="EMBL" id="LBIA02000001">
    <property type="protein sequence ID" value="TKT74105.1"/>
    <property type="molecule type" value="Genomic_DNA"/>
</dbReference>
<gene>
    <name evidence="3" type="ORF">YH63_021260</name>
</gene>
<protein>
    <submittedName>
        <fullName evidence="3">Uncharacterized protein</fullName>
    </submittedName>
</protein>
<feature type="signal peptide" evidence="2">
    <location>
        <begin position="1"/>
        <end position="28"/>
    </location>
</feature>
<feature type="region of interest" description="Disordered" evidence="1">
    <location>
        <begin position="54"/>
        <end position="91"/>
    </location>
</feature>
<organism evidence="3 4">
    <name type="scientific">Afipia massiliensis</name>
    <dbReference type="NCBI Taxonomy" id="211460"/>
    <lineage>
        <taxon>Bacteria</taxon>
        <taxon>Pseudomonadati</taxon>
        <taxon>Pseudomonadota</taxon>
        <taxon>Alphaproteobacteria</taxon>
        <taxon>Hyphomicrobiales</taxon>
        <taxon>Nitrobacteraceae</taxon>
        <taxon>Afipia</taxon>
    </lineage>
</organism>
<comment type="caution">
    <text evidence="3">The sequence shown here is derived from an EMBL/GenBank/DDBJ whole genome shotgun (WGS) entry which is preliminary data.</text>
</comment>
<name>A0A4U6BWB2_9BRAD</name>
<accession>A0A4U6BWB2</accession>
<feature type="region of interest" description="Disordered" evidence="1">
    <location>
        <begin position="172"/>
        <end position="207"/>
    </location>
</feature>
<keyword evidence="4" id="KW-1185">Reference proteome</keyword>
<proteinExistence type="predicted"/>
<dbReference type="OrthoDB" id="8130196at2"/>
<dbReference type="Proteomes" id="UP000034832">
    <property type="component" value="Unassembled WGS sequence"/>
</dbReference>
<feature type="chain" id="PRO_5020387892" evidence="2">
    <location>
        <begin position="29"/>
        <end position="237"/>
    </location>
</feature>
<dbReference type="AlphaFoldDB" id="A0A4U6BWB2"/>
<evidence type="ECO:0000313" key="3">
    <source>
        <dbReference type="EMBL" id="TKT74105.1"/>
    </source>
</evidence>
<feature type="compositionally biased region" description="Basic residues" evidence="1">
    <location>
        <begin position="54"/>
        <end position="76"/>
    </location>
</feature>
<evidence type="ECO:0000256" key="1">
    <source>
        <dbReference type="SAM" id="MobiDB-lite"/>
    </source>
</evidence>
<dbReference type="STRING" id="211460.YH63_20990"/>
<feature type="compositionally biased region" description="Pro residues" evidence="1">
    <location>
        <begin position="172"/>
        <end position="183"/>
    </location>
</feature>
<reference evidence="3" key="1">
    <citation type="submission" date="2019-04" db="EMBL/GenBank/DDBJ databases">
        <title>Whole genome sequencing of cave bacteria.</title>
        <authorList>
            <person name="Gan H.M."/>
            <person name="Barton H."/>
            <person name="Savka M.A."/>
        </authorList>
    </citation>
    <scope>NUCLEOTIDE SEQUENCE [LARGE SCALE GENOMIC DNA]</scope>
    <source>
        <strain evidence="3">LC387</strain>
    </source>
</reference>
<keyword evidence="2" id="KW-0732">Signal</keyword>
<evidence type="ECO:0000313" key="4">
    <source>
        <dbReference type="Proteomes" id="UP000034832"/>
    </source>
</evidence>